<dbReference type="OMA" id="NCVYALI"/>
<feature type="compositionally biased region" description="Polar residues" evidence="2">
    <location>
        <begin position="304"/>
        <end position="313"/>
    </location>
</feature>
<proteinExistence type="predicted"/>
<dbReference type="OrthoDB" id="312015at2759"/>
<dbReference type="KEGG" id="gtt:GUITHDRAFT_142845"/>
<dbReference type="STRING" id="905079.L1IVU9"/>
<name>L1IVU9_GUITC</name>
<reference evidence="5" key="2">
    <citation type="submission" date="2012-11" db="EMBL/GenBank/DDBJ databases">
        <authorList>
            <person name="Kuo A."/>
            <person name="Curtis B.A."/>
            <person name="Tanifuji G."/>
            <person name="Burki F."/>
            <person name="Gruber A."/>
            <person name="Irimia M."/>
            <person name="Maruyama S."/>
            <person name="Arias M.C."/>
            <person name="Ball S.G."/>
            <person name="Gile G.H."/>
            <person name="Hirakawa Y."/>
            <person name="Hopkins J.F."/>
            <person name="Rensing S.A."/>
            <person name="Schmutz J."/>
            <person name="Symeonidi A."/>
            <person name="Elias M."/>
            <person name="Eveleigh R.J."/>
            <person name="Herman E.K."/>
            <person name="Klute M.J."/>
            <person name="Nakayama T."/>
            <person name="Obornik M."/>
            <person name="Reyes-Prieto A."/>
            <person name="Armbrust E.V."/>
            <person name="Aves S.J."/>
            <person name="Beiko R.G."/>
            <person name="Coutinho P."/>
            <person name="Dacks J.B."/>
            <person name="Durnford D.G."/>
            <person name="Fast N.M."/>
            <person name="Green B.R."/>
            <person name="Grisdale C."/>
            <person name="Hempe F."/>
            <person name="Henrissat B."/>
            <person name="Hoppner M.P."/>
            <person name="Ishida K.-I."/>
            <person name="Kim E."/>
            <person name="Koreny L."/>
            <person name="Kroth P.G."/>
            <person name="Liu Y."/>
            <person name="Malik S.-B."/>
            <person name="Maier U.G."/>
            <person name="McRose D."/>
            <person name="Mock T."/>
            <person name="Neilson J.A."/>
            <person name="Onodera N.T."/>
            <person name="Poole A.M."/>
            <person name="Pritham E.J."/>
            <person name="Richards T.A."/>
            <person name="Rocap G."/>
            <person name="Roy S.W."/>
            <person name="Sarai C."/>
            <person name="Schaack S."/>
            <person name="Shirato S."/>
            <person name="Slamovits C.H."/>
            <person name="Spencer D.F."/>
            <person name="Suzuki S."/>
            <person name="Worden A.Z."/>
            <person name="Zauner S."/>
            <person name="Barry K."/>
            <person name="Bell C."/>
            <person name="Bharti A.K."/>
            <person name="Crow J.A."/>
            <person name="Grimwood J."/>
            <person name="Kramer R."/>
            <person name="Lindquist E."/>
            <person name="Lucas S."/>
            <person name="Salamov A."/>
            <person name="McFadden G.I."/>
            <person name="Lane C.E."/>
            <person name="Keeling P.J."/>
            <person name="Gray M.W."/>
            <person name="Grigoriev I.V."/>
            <person name="Archibald J.M."/>
        </authorList>
    </citation>
    <scope>NUCLEOTIDE SEQUENCE</scope>
    <source>
        <strain evidence="5">CCMP2712</strain>
    </source>
</reference>
<feature type="coiled-coil region" evidence="1">
    <location>
        <begin position="174"/>
        <end position="208"/>
    </location>
</feature>
<evidence type="ECO:0000256" key="1">
    <source>
        <dbReference type="SAM" id="Coils"/>
    </source>
</evidence>
<protein>
    <submittedName>
        <fullName evidence="3 4">Uncharacterized protein</fullName>
    </submittedName>
</protein>
<dbReference type="HOGENOM" id="CLU_606159_0_0_1"/>
<reference evidence="3 5" key="1">
    <citation type="journal article" date="2012" name="Nature">
        <title>Algal genomes reveal evolutionary mosaicism and the fate of nucleomorphs.</title>
        <authorList>
            <consortium name="DOE Joint Genome Institute"/>
            <person name="Curtis B.A."/>
            <person name="Tanifuji G."/>
            <person name="Burki F."/>
            <person name="Gruber A."/>
            <person name="Irimia M."/>
            <person name="Maruyama S."/>
            <person name="Arias M.C."/>
            <person name="Ball S.G."/>
            <person name="Gile G.H."/>
            <person name="Hirakawa Y."/>
            <person name="Hopkins J.F."/>
            <person name="Kuo A."/>
            <person name="Rensing S.A."/>
            <person name="Schmutz J."/>
            <person name="Symeonidi A."/>
            <person name="Elias M."/>
            <person name="Eveleigh R.J."/>
            <person name="Herman E.K."/>
            <person name="Klute M.J."/>
            <person name="Nakayama T."/>
            <person name="Obornik M."/>
            <person name="Reyes-Prieto A."/>
            <person name="Armbrust E.V."/>
            <person name="Aves S.J."/>
            <person name="Beiko R.G."/>
            <person name="Coutinho P."/>
            <person name="Dacks J.B."/>
            <person name="Durnford D.G."/>
            <person name="Fast N.M."/>
            <person name="Green B.R."/>
            <person name="Grisdale C.J."/>
            <person name="Hempel F."/>
            <person name="Henrissat B."/>
            <person name="Hoppner M.P."/>
            <person name="Ishida K."/>
            <person name="Kim E."/>
            <person name="Koreny L."/>
            <person name="Kroth P.G."/>
            <person name="Liu Y."/>
            <person name="Malik S.B."/>
            <person name="Maier U.G."/>
            <person name="McRose D."/>
            <person name="Mock T."/>
            <person name="Neilson J.A."/>
            <person name="Onodera N.T."/>
            <person name="Poole A.M."/>
            <person name="Pritham E.J."/>
            <person name="Richards T.A."/>
            <person name="Rocap G."/>
            <person name="Roy S.W."/>
            <person name="Sarai C."/>
            <person name="Schaack S."/>
            <person name="Shirato S."/>
            <person name="Slamovits C.H."/>
            <person name="Spencer D.F."/>
            <person name="Suzuki S."/>
            <person name="Worden A.Z."/>
            <person name="Zauner S."/>
            <person name="Barry K."/>
            <person name="Bell C."/>
            <person name="Bharti A.K."/>
            <person name="Crow J.A."/>
            <person name="Grimwood J."/>
            <person name="Kramer R."/>
            <person name="Lindquist E."/>
            <person name="Lucas S."/>
            <person name="Salamov A."/>
            <person name="McFadden G.I."/>
            <person name="Lane C.E."/>
            <person name="Keeling P.J."/>
            <person name="Gray M.W."/>
            <person name="Grigoriev I.V."/>
            <person name="Archibald J.M."/>
        </authorList>
    </citation>
    <scope>NUCLEOTIDE SEQUENCE</scope>
    <source>
        <strain evidence="3 5">CCMP2712</strain>
    </source>
</reference>
<evidence type="ECO:0000313" key="5">
    <source>
        <dbReference type="Proteomes" id="UP000011087"/>
    </source>
</evidence>
<dbReference type="PaxDb" id="55529-EKX40351"/>
<dbReference type="EnsemblProtists" id="EKX40351">
    <property type="protein sequence ID" value="EKX40351"/>
    <property type="gene ID" value="GUITHDRAFT_142845"/>
</dbReference>
<keyword evidence="1" id="KW-0175">Coiled coil</keyword>
<keyword evidence="5" id="KW-1185">Reference proteome</keyword>
<dbReference type="RefSeq" id="XP_005827331.1">
    <property type="nucleotide sequence ID" value="XM_005827274.1"/>
</dbReference>
<accession>L1IVU9</accession>
<reference evidence="4" key="3">
    <citation type="submission" date="2015-06" db="UniProtKB">
        <authorList>
            <consortium name="EnsemblProtists"/>
        </authorList>
    </citation>
    <scope>IDENTIFICATION</scope>
</reference>
<feature type="region of interest" description="Disordered" evidence="2">
    <location>
        <begin position="411"/>
        <end position="452"/>
    </location>
</feature>
<feature type="coiled-coil region" evidence="1">
    <location>
        <begin position="338"/>
        <end position="365"/>
    </location>
</feature>
<organism evidence="3">
    <name type="scientific">Guillardia theta (strain CCMP2712)</name>
    <name type="common">Cryptophyte</name>
    <dbReference type="NCBI Taxonomy" id="905079"/>
    <lineage>
        <taxon>Eukaryota</taxon>
        <taxon>Cryptophyceae</taxon>
        <taxon>Pyrenomonadales</taxon>
        <taxon>Geminigeraceae</taxon>
        <taxon>Guillardia</taxon>
    </lineage>
</organism>
<evidence type="ECO:0000313" key="3">
    <source>
        <dbReference type="EMBL" id="EKX40351.1"/>
    </source>
</evidence>
<dbReference type="EMBL" id="JH993032">
    <property type="protein sequence ID" value="EKX40351.1"/>
    <property type="molecule type" value="Genomic_DNA"/>
</dbReference>
<dbReference type="GeneID" id="17297078"/>
<dbReference type="AlphaFoldDB" id="L1IVU9"/>
<evidence type="ECO:0000256" key="2">
    <source>
        <dbReference type="SAM" id="MobiDB-lite"/>
    </source>
</evidence>
<dbReference type="PANTHER" id="PTHR47057">
    <property type="entry name" value="AFADIN/ALPHA-ACTININ-BINDING"/>
    <property type="match status" value="1"/>
</dbReference>
<feature type="coiled-coil region" evidence="1">
    <location>
        <begin position="77"/>
        <end position="148"/>
    </location>
</feature>
<gene>
    <name evidence="3" type="ORF">GUITHDRAFT_142845</name>
</gene>
<feature type="region of interest" description="Disordered" evidence="2">
    <location>
        <begin position="304"/>
        <end position="323"/>
    </location>
</feature>
<evidence type="ECO:0000313" key="4">
    <source>
        <dbReference type="EnsemblProtists" id="EKX40351"/>
    </source>
</evidence>
<dbReference type="PANTHER" id="PTHR47057:SF1">
    <property type="entry name" value="AFADIN_ALPHA-ACTININ-BINDING PROTEIN"/>
    <property type="match status" value="1"/>
</dbReference>
<sequence>MTTAAFFWRIRPPQASAPTARMSVCSLRLPDWLSSLVQVINDALRTYGLPGPIELPANSSSKCTVMANVLYALLQHRSQVDEQLKEQSEDIKKLQFDLNVARNNQLKLKEQVASTFLRHVCSPSLQQLKSKEEDCKRLYQQLSEATLQHKKEKSKILQEKEKSAAEKTAMQHRDSQLQHAMRKLEQQREKLQERVKQLIDQRDRQLKAGIEMSTKLTTKDELNKRPAWGSNACGSEEFFSKVIRSYEQREAEMLEENKSLRQAMAGGKVPYPLSLCFICMLLYPSLLNFSPVLSKELMETLNHTGTLRNSGKSRTGDEGDEVEPKFEMPFQAVSAEIQSSLRDRMASLRLRLKELEDKENNISLSNTSHAHVAELENELCQARNALVEQEGMVKAYLLHSDQKLCGSPARCGGGAEKASPVPAATPSRTPDMLRRQEQQQSRSSYFPCTSQI</sequence>
<feature type="compositionally biased region" description="Basic and acidic residues" evidence="2">
    <location>
        <begin position="314"/>
        <end position="323"/>
    </location>
</feature>
<dbReference type="Proteomes" id="UP000011087">
    <property type="component" value="Unassembled WGS sequence"/>
</dbReference>